<protein>
    <submittedName>
        <fullName evidence="2">Uncharacterized protein</fullName>
    </submittedName>
</protein>
<accession>A0A2V2WW75</accession>
<evidence type="ECO:0000256" key="1">
    <source>
        <dbReference type="SAM" id="MobiDB-lite"/>
    </source>
</evidence>
<dbReference type="VEuPathDB" id="TriTrypDB:TcYC6_0064160"/>
<evidence type="ECO:0000313" key="2">
    <source>
        <dbReference type="EMBL" id="PWV10754.1"/>
    </source>
</evidence>
<dbReference type="VEuPathDB" id="TriTrypDB:TCSYLVIO_009957"/>
<feature type="region of interest" description="Disordered" evidence="1">
    <location>
        <begin position="450"/>
        <end position="474"/>
    </location>
</feature>
<gene>
    <name evidence="2" type="ORF">C3747_66g90</name>
</gene>
<dbReference type="VEuPathDB" id="TriTrypDB:TcBrA4_0019630"/>
<dbReference type="VEuPathDB" id="TriTrypDB:TcCLB.503897.60"/>
<proteinExistence type="predicted"/>
<feature type="compositionally biased region" description="Basic residues" evidence="1">
    <location>
        <begin position="18"/>
        <end position="31"/>
    </location>
</feature>
<feature type="region of interest" description="Disordered" evidence="1">
    <location>
        <begin position="130"/>
        <end position="158"/>
    </location>
</feature>
<dbReference type="VEuPathDB" id="TriTrypDB:TcCLB.509563.10"/>
<dbReference type="VEuPathDB" id="TriTrypDB:ECC02_003091"/>
<feature type="compositionally biased region" description="Basic and acidic residues" evidence="1">
    <location>
        <begin position="131"/>
        <end position="151"/>
    </location>
</feature>
<dbReference type="VEuPathDB" id="TriTrypDB:TcCL_NonESM02661"/>
<dbReference type="EMBL" id="PRFC01000066">
    <property type="protein sequence ID" value="PWV10754.1"/>
    <property type="molecule type" value="Genomic_DNA"/>
</dbReference>
<comment type="caution">
    <text evidence="2">The sequence shown here is derived from an EMBL/GenBank/DDBJ whole genome shotgun (WGS) entry which is preliminary data.</text>
</comment>
<name>A0A2V2WW75_TRYCR</name>
<sequence>MLALFAERVEKHPSCRASRRYHWPGPHHHSHVKDDSQRQRRGWTLTDVTGQSLCDIYGPTPRHSVSVTILTGSAVNSTRTNRNANSMMPHVASLAEPFLATETVTSRCHRHGPPNVTIHLRRNGSYPVSRIRRDAGGAKGDNTEYSEKKDSVQPSASTLSRLADQSNITNAPLDSVRHNESDDATIVFGVSHTGAPAAFFSPYSTAQSGTADALTSTGTWLNPTARTTPVGVAELPRKAPEDDSVPTTYSNGMKSVKSSLPFKADFEQERPSKCDGRVEEDTGAMKKHLQRHAVMRDTNHGHADDASRGGVNKINSEFPLRELRGVAAGVEEVRHQGQHSHEGVYDFDVSERASQLDIPFCLYERKQKSSRLAALFAKAYLCCVEGKNPLTDEEPSSLEFYCHEEDHYNSLDDSYHNDKEVFDALSITTTSSCAFGAGLASFRLRNHPRQSFDVDDNKNNNNNGNNNGNSDENIQPSLWTHCSTCVDGGRTMEISAYAAEEAIYELKVQAKRRNAALLAKYVASCRQVVPDSFPAVANRSRRGDGVDDHQQMEGLKNDAPAAMAGAGFPQVTVDTPVCVRHSNDDRKEHQLPGGAVSRFRGIEAWLSAVELANESKLEMKTRIQGKCHVKNKKKKSGCKKEKGVA</sequence>
<dbReference type="VEuPathDB" id="TriTrypDB:C4B63_21g90"/>
<dbReference type="AlphaFoldDB" id="A0A2V2WW75"/>
<organism evidence="2 3">
    <name type="scientific">Trypanosoma cruzi</name>
    <dbReference type="NCBI Taxonomy" id="5693"/>
    <lineage>
        <taxon>Eukaryota</taxon>
        <taxon>Discoba</taxon>
        <taxon>Euglenozoa</taxon>
        <taxon>Kinetoplastea</taxon>
        <taxon>Metakinetoplastina</taxon>
        <taxon>Trypanosomatida</taxon>
        <taxon>Trypanosomatidae</taxon>
        <taxon>Trypanosoma</taxon>
        <taxon>Schizotrypanum</taxon>
    </lineage>
</organism>
<feature type="compositionally biased region" description="Low complexity" evidence="1">
    <location>
        <begin position="459"/>
        <end position="469"/>
    </location>
</feature>
<dbReference type="VEuPathDB" id="TriTrypDB:C3747_66g90"/>
<dbReference type="VEuPathDB" id="TriTrypDB:TCDM_03259"/>
<feature type="region of interest" description="Disordered" evidence="1">
    <location>
        <begin position="18"/>
        <end position="39"/>
    </location>
</feature>
<dbReference type="OrthoDB" id="267705at2759"/>
<evidence type="ECO:0000313" key="3">
    <source>
        <dbReference type="Proteomes" id="UP000246078"/>
    </source>
</evidence>
<dbReference type="Proteomes" id="UP000246078">
    <property type="component" value="Unassembled WGS sequence"/>
</dbReference>
<dbReference type="VEuPathDB" id="TriTrypDB:TCDM_03260"/>
<dbReference type="VEuPathDB" id="TriTrypDB:TcG_02226"/>
<reference evidence="2 3" key="1">
    <citation type="journal article" date="2018" name="Microb. Genom.">
        <title>Expanding an expanded genome: long-read sequencing of Trypanosoma cruzi.</title>
        <authorList>
            <person name="Berna L."/>
            <person name="Rodriguez M."/>
            <person name="Chiribao M.L."/>
            <person name="Parodi-Talice A."/>
            <person name="Pita S."/>
            <person name="Rijo G."/>
            <person name="Alvarez-Valin F."/>
            <person name="Robello C."/>
        </authorList>
    </citation>
    <scope>NUCLEOTIDE SEQUENCE [LARGE SCALE GENOMIC DNA]</scope>
    <source>
        <strain evidence="2 3">TCC</strain>
    </source>
</reference>